<organism evidence="1 2">
    <name type="scientific">Virgibacillus byunsanensis</name>
    <dbReference type="NCBI Taxonomy" id="570945"/>
    <lineage>
        <taxon>Bacteria</taxon>
        <taxon>Bacillati</taxon>
        <taxon>Bacillota</taxon>
        <taxon>Bacilli</taxon>
        <taxon>Bacillales</taxon>
        <taxon>Bacillaceae</taxon>
        <taxon>Virgibacillus</taxon>
    </lineage>
</organism>
<comment type="caution">
    <text evidence="1">The sequence shown here is derived from an EMBL/GenBank/DDBJ whole genome shotgun (WGS) entry which is preliminary data.</text>
</comment>
<evidence type="ECO:0000313" key="1">
    <source>
        <dbReference type="EMBL" id="MFD1038607.1"/>
    </source>
</evidence>
<evidence type="ECO:0000313" key="2">
    <source>
        <dbReference type="Proteomes" id="UP001597040"/>
    </source>
</evidence>
<dbReference type="EMBL" id="JBHTKJ010000021">
    <property type="protein sequence ID" value="MFD1038607.1"/>
    <property type="molecule type" value="Genomic_DNA"/>
</dbReference>
<name>A0ABW3LKP2_9BACI</name>
<protein>
    <submittedName>
        <fullName evidence="1">Uncharacterized protein</fullName>
    </submittedName>
</protein>
<keyword evidence="2" id="KW-1185">Reference proteome</keyword>
<accession>A0ABW3LKP2</accession>
<reference evidence="2" key="1">
    <citation type="journal article" date="2019" name="Int. J. Syst. Evol. Microbiol.">
        <title>The Global Catalogue of Microorganisms (GCM) 10K type strain sequencing project: providing services to taxonomists for standard genome sequencing and annotation.</title>
        <authorList>
            <consortium name="The Broad Institute Genomics Platform"/>
            <consortium name="The Broad Institute Genome Sequencing Center for Infectious Disease"/>
            <person name="Wu L."/>
            <person name="Ma J."/>
        </authorList>
    </citation>
    <scope>NUCLEOTIDE SEQUENCE [LARGE SCALE GENOMIC DNA]</scope>
    <source>
        <strain evidence="2">CCUG 56754</strain>
    </source>
</reference>
<gene>
    <name evidence="1" type="ORF">ACFQ3N_09405</name>
</gene>
<sequence>MTPQDKESFPEKVSHAEKVLFFFKDVAFSSASARTASGLPDPPYDKSTSIR</sequence>
<dbReference type="Proteomes" id="UP001597040">
    <property type="component" value="Unassembled WGS sequence"/>
</dbReference>
<proteinExistence type="predicted"/>